<dbReference type="InterPro" id="IPR029068">
    <property type="entry name" value="Glyas_Bleomycin-R_OHBP_Dase"/>
</dbReference>
<evidence type="ECO:0000313" key="3">
    <source>
        <dbReference type="EMBL" id="XFO70318.1"/>
    </source>
</evidence>
<dbReference type="InterPro" id="IPR051785">
    <property type="entry name" value="MMCE/EMCE_epimerase"/>
</dbReference>
<dbReference type="InterPro" id="IPR004360">
    <property type="entry name" value="Glyas_Fos-R_dOase_dom"/>
</dbReference>
<dbReference type="Pfam" id="PF00903">
    <property type="entry name" value="Glyoxalase"/>
    <property type="match status" value="1"/>
</dbReference>
<protein>
    <recommendedName>
        <fullName evidence="2">VOC domain-containing protein</fullName>
    </recommendedName>
</protein>
<organism evidence="3 4">
    <name type="scientific">Sporomusa acidovorans (strain ATCC 49682 / DSM 3132 / Mol)</name>
    <dbReference type="NCBI Taxonomy" id="1123286"/>
    <lineage>
        <taxon>Bacteria</taxon>
        <taxon>Bacillati</taxon>
        <taxon>Bacillota</taxon>
        <taxon>Negativicutes</taxon>
        <taxon>Selenomonadales</taxon>
        <taxon>Sporomusaceae</taxon>
        <taxon>Sporomusa</taxon>
    </lineage>
</organism>
<dbReference type="Gene3D" id="3.10.180.10">
    <property type="entry name" value="2,3-Dihydroxybiphenyl 1,2-Dioxygenase, domain 1"/>
    <property type="match status" value="1"/>
</dbReference>
<dbReference type="PANTHER" id="PTHR43048">
    <property type="entry name" value="METHYLMALONYL-COA EPIMERASE"/>
    <property type="match status" value="1"/>
</dbReference>
<accession>A0ABZ3IWR8</accession>
<evidence type="ECO:0000259" key="2">
    <source>
        <dbReference type="PROSITE" id="PS51819"/>
    </source>
</evidence>
<dbReference type="SUPFAM" id="SSF54593">
    <property type="entry name" value="Glyoxalase/Bleomycin resistance protein/Dihydroxybiphenyl dioxygenase"/>
    <property type="match status" value="1"/>
</dbReference>
<dbReference type="EMBL" id="CP155571">
    <property type="protein sequence ID" value="XFO70318.1"/>
    <property type="molecule type" value="Genomic_DNA"/>
</dbReference>
<keyword evidence="1" id="KW-0479">Metal-binding</keyword>
<sequence length="122" mass="13794">MLSVAHIGIVVKDTDKSLDFYTRVLGCTVEETYQDERIRLTFIKAGQQTIELIQYQEDAVKTRGAGNVDHIAFAVTDMEAEVARLRQHKVTLLLDQPKVTNGKKILFFAGPDGERLEFVQKL</sequence>
<evidence type="ECO:0000256" key="1">
    <source>
        <dbReference type="ARBA" id="ARBA00022723"/>
    </source>
</evidence>
<name>A0ABZ3IWR8_SPOA4</name>
<dbReference type="Proteomes" id="UP000216052">
    <property type="component" value="Chromosome"/>
</dbReference>
<evidence type="ECO:0000313" key="4">
    <source>
        <dbReference type="Proteomes" id="UP000216052"/>
    </source>
</evidence>
<feature type="domain" description="VOC" evidence="2">
    <location>
        <begin position="3"/>
        <end position="121"/>
    </location>
</feature>
<dbReference type="InterPro" id="IPR037523">
    <property type="entry name" value="VOC_core"/>
</dbReference>
<dbReference type="PROSITE" id="PS51819">
    <property type="entry name" value="VOC"/>
    <property type="match status" value="1"/>
</dbReference>
<dbReference type="RefSeq" id="WP_093793871.1">
    <property type="nucleotide sequence ID" value="NZ_CP155571.1"/>
</dbReference>
<dbReference type="CDD" id="cd06587">
    <property type="entry name" value="VOC"/>
    <property type="match status" value="1"/>
</dbReference>
<keyword evidence="4" id="KW-1185">Reference proteome</keyword>
<proteinExistence type="predicted"/>
<reference evidence="3" key="1">
    <citation type="submission" date="2024-05" db="EMBL/GenBank/DDBJ databases">
        <title>Isolation and characterization of Sporomusa carbonis sp. nov., a carboxydotrophic hydrogenogen in the genus of Sporomusa isolated from a charcoal burning pile.</title>
        <authorList>
            <person name="Boeer T."/>
            <person name="Rosenbaum F."/>
            <person name="Eysell L."/>
            <person name="Mueller V."/>
            <person name="Daniel R."/>
            <person name="Poehlein A."/>
        </authorList>
    </citation>
    <scope>NUCLEOTIDE SEQUENCE [LARGE SCALE GENOMIC DNA]</scope>
    <source>
        <strain evidence="3">DSM 3132</strain>
    </source>
</reference>
<gene>
    <name evidence="3" type="ORF">SPACI_003060</name>
</gene>
<dbReference type="PANTHER" id="PTHR43048:SF3">
    <property type="entry name" value="METHYLMALONYL-COA EPIMERASE, MITOCHONDRIAL"/>
    <property type="match status" value="1"/>
</dbReference>